<sequence length="70" mass="7930">RHEHLTSPNKDTLKGVTPTKGRNETDPVWKATCDIDYHSTLKKGILRVPLSLSRIRESKKIMYKGPLSVS</sequence>
<evidence type="ECO:0000256" key="1">
    <source>
        <dbReference type="SAM" id="MobiDB-lite"/>
    </source>
</evidence>
<evidence type="ECO:0000313" key="3">
    <source>
        <dbReference type="Proteomes" id="UP001642360"/>
    </source>
</evidence>
<reference evidence="2 3" key="1">
    <citation type="submission" date="2024-02" db="EMBL/GenBank/DDBJ databases">
        <authorList>
            <person name="Vignale AGUSTIN F."/>
            <person name="Sosa J E."/>
            <person name="Modenutti C."/>
        </authorList>
    </citation>
    <scope>NUCLEOTIDE SEQUENCE [LARGE SCALE GENOMIC DNA]</scope>
</reference>
<dbReference type="EMBL" id="CAUOFW020007391">
    <property type="protein sequence ID" value="CAK9179032.1"/>
    <property type="molecule type" value="Genomic_DNA"/>
</dbReference>
<feature type="compositionally biased region" description="Polar residues" evidence="1">
    <location>
        <begin position="1"/>
        <end position="10"/>
    </location>
</feature>
<dbReference type="Proteomes" id="UP001642360">
    <property type="component" value="Unassembled WGS sequence"/>
</dbReference>
<comment type="caution">
    <text evidence="2">The sequence shown here is derived from an EMBL/GenBank/DDBJ whole genome shotgun (WGS) entry which is preliminary data.</text>
</comment>
<feature type="region of interest" description="Disordered" evidence="1">
    <location>
        <begin position="1"/>
        <end position="25"/>
    </location>
</feature>
<evidence type="ECO:0000313" key="2">
    <source>
        <dbReference type="EMBL" id="CAK9179032.1"/>
    </source>
</evidence>
<organism evidence="2 3">
    <name type="scientific">Ilex paraguariensis</name>
    <name type="common">yerba mate</name>
    <dbReference type="NCBI Taxonomy" id="185542"/>
    <lineage>
        <taxon>Eukaryota</taxon>
        <taxon>Viridiplantae</taxon>
        <taxon>Streptophyta</taxon>
        <taxon>Embryophyta</taxon>
        <taxon>Tracheophyta</taxon>
        <taxon>Spermatophyta</taxon>
        <taxon>Magnoliopsida</taxon>
        <taxon>eudicotyledons</taxon>
        <taxon>Gunneridae</taxon>
        <taxon>Pentapetalae</taxon>
        <taxon>asterids</taxon>
        <taxon>campanulids</taxon>
        <taxon>Aquifoliales</taxon>
        <taxon>Aquifoliaceae</taxon>
        <taxon>Ilex</taxon>
    </lineage>
</organism>
<name>A0ABC8UBI8_9AQUA</name>
<protein>
    <submittedName>
        <fullName evidence="2">Uncharacterized protein</fullName>
    </submittedName>
</protein>
<keyword evidence="3" id="KW-1185">Reference proteome</keyword>
<dbReference type="AlphaFoldDB" id="A0ABC8UBI8"/>
<feature type="non-terminal residue" evidence="2">
    <location>
        <position position="1"/>
    </location>
</feature>
<accession>A0ABC8UBI8</accession>
<gene>
    <name evidence="2" type="ORF">ILEXP_LOCUS48970</name>
</gene>
<proteinExistence type="predicted"/>